<dbReference type="EMBL" id="HACG01005374">
    <property type="protein sequence ID" value="CEK52239.1"/>
    <property type="molecule type" value="Transcribed_RNA"/>
</dbReference>
<reference evidence="11" key="1">
    <citation type="submission" date="2014-12" db="EMBL/GenBank/DDBJ databases">
        <title>Insight into the proteome of Arion vulgaris.</title>
        <authorList>
            <person name="Aradska J."/>
            <person name="Bulat T."/>
            <person name="Smidak R."/>
            <person name="Sarate P."/>
            <person name="Gangsoo J."/>
            <person name="Sialana F."/>
            <person name="Bilban M."/>
            <person name="Lubec G."/>
        </authorList>
    </citation>
    <scope>NUCLEOTIDE SEQUENCE</scope>
    <source>
        <tissue evidence="11">Skin</tissue>
    </source>
</reference>
<dbReference type="Pfam" id="PF04716">
    <property type="entry name" value="ETC_C1_NDUFA5"/>
    <property type="match status" value="1"/>
</dbReference>
<evidence type="ECO:0008006" key="12">
    <source>
        <dbReference type="Google" id="ProtNLM"/>
    </source>
</evidence>
<evidence type="ECO:0000256" key="3">
    <source>
        <dbReference type="ARBA" id="ARBA00010261"/>
    </source>
</evidence>
<evidence type="ECO:0000256" key="8">
    <source>
        <dbReference type="ARBA" id="ARBA00022982"/>
    </source>
</evidence>
<comment type="similarity">
    <text evidence="3">Belongs to the complex I NDUFA5 subunit family.</text>
</comment>
<comment type="subcellular location">
    <subcellularLocation>
        <location evidence="2">Mitochondrion inner membrane</location>
        <topology evidence="2">Peripheral membrane protein</topology>
        <orientation evidence="2">Matrix side</orientation>
    </subcellularLocation>
</comment>
<gene>
    <name evidence="11" type="primary">ORF16029</name>
</gene>
<keyword evidence="6" id="KW-0679">Respiratory chain</keyword>
<comment type="function">
    <text evidence="1">Accessory subunit of the mitochondrial membrane respiratory chain NADH dehydrogenase (Complex I), that is believed not to be involved in catalysis. Complex I functions in the transfer of electrons from NADH to the respiratory chain. The immediate electron acceptor for the enzyme is believed to be ubiquinone.</text>
</comment>
<keyword evidence="10" id="KW-0472">Membrane</keyword>
<keyword evidence="7" id="KW-0999">Mitochondrion inner membrane</keyword>
<evidence type="ECO:0000256" key="5">
    <source>
        <dbReference type="ARBA" id="ARBA00022448"/>
    </source>
</evidence>
<evidence type="ECO:0000256" key="7">
    <source>
        <dbReference type="ARBA" id="ARBA00022792"/>
    </source>
</evidence>
<sequence length="132" mass="15546">LILISNETRPSRNRMATVFNKVTTGLTGLAVAKHPHQTLQVLYKKILEQLHKIPPEAAYRKHTERIINERLKLVTSEFDAIKLEQKLNCGQLEEVIKQAERELYLTNKMIEWKPWEPLVEQAPRNQWKWPLV</sequence>
<evidence type="ECO:0000256" key="1">
    <source>
        <dbReference type="ARBA" id="ARBA00003195"/>
    </source>
</evidence>
<name>A0A0B6Y7V2_9EUPU</name>
<keyword evidence="8" id="KW-0249">Electron transport</keyword>
<keyword evidence="9" id="KW-0496">Mitochondrion</keyword>
<feature type="non-terminal residue" evidence="11">
    <location>
        <position position="1"/>
    </location>
</feature>
<evidence type="ECO:0000256" key="2">
    <source>
        <dbReference type="ARBA" id="ARBA00004443"/>
    </source>
</evidence>
<evidence type="ECO:0000256" key="9">
    <source>
        <dbReference type="ARBA" id="ARBA00023128"/>
    </source>
</evidence>
<evidence type="ECO:0000256" key="6">
    <source>
        <dbReference type="ARBA" id="ARBA00022660"/>
    </source>
</evidence>
<evidence type="ECO:0000256" key="10">
    <source>
        <dbReference type="ARBA" id="ARBA00023136"/>
    </source>
</evidence>
<evidence type="ECO:0000256" key="4">
    <source>
        <dbReference type="ARBA" id="ARBA00011533"/>
    </source>
</evidence>
<comment type="subunit">
    <text evidence="4">Complex I is composed of 45 different subunits.</text>
</comment>
<organism evidence="11">
    <name type="scientific">Arion vulgaris</name>
    <dbReference type="NCBI Taxonomy" id="1028688"/>
    <lineage>
        <taxon>Eukaryota</taxon>
        <taxon>Metazoa</taxon>
        <taxon>Spiralia</taxon>
        <taxon>Lophotrochozoa</taxon>
        <taxon>Mollusca</taxon>
        <taxon>Gastropoda</taxon>
        <taxon>Heterobranchia</taxon>
        <taxon>Euthyneura</taxon>
        <taxon>Panpulmonata</taxon>
        <taxon>Eupulmonata</taxon>
        <taxon>Stylommatophora</taxon>
        <taxon>Helicina</taxon>
        <taxon>Arionoidea</taxon>
        <taxon>Arionidae</taxon>
        <taxon>Arion</taxon>
    </lineage>
</organism>
<protein>
    <recommendedName>
        <fullName evidence="12">NADH dehydrogenase [ubiquinone] 1 alpha subcomplex subunit 5</fullName>
    </recommendedName>
</protein>
<keyword evidence="5" id="KW-0813">Transport</keyword>
<dbReference type="InterPro" id="IPR006806">
    <property type="entry name" value="NDUFA5"/>
</dbReference>
<dbReference type="GO" id="GO:0022904">
    <property type="term" value="P:respiratory electron transport chain"/>
    <property type="evidence" value="ECO:0007669"/>
    <property type="project" value="InterPro"/>
</dbReference>
<dbReference type="AlphaFoldDB" id="A0A0B6Y7V2"/>
<evidence type="ECO:0000313" key="11">
    <source>
        <dbReference type="EMBL" id="CEK52239.1"/>
    </source>
</evidence>
<dbReference type="PANTHER" id="PTHR12653:SF0">
    <property type="entry name" value="NADH DEHYDROGENASE [UBIQUINONE] 1 ALPHA SUBCOMPLEX SUBUNIT 5"/>
    <property type="match status" value="1"/>
</dbReference>
<accession>A0A0B6Y7V2</accession>
<dbReference type="PANTHER" id="PTHR12653">
    <property type="entry name" value="NADH-UBIQUINONE OXIDOREDUCTASE 13 KD-B SUBUNIT"/>
    <property type="match status" value="1"/>
</dbReference>
<proteinExistence type="inferred from homology"/>
<dbReference type="GO" id="GO:0005743">
    <property type="term" value="C:mitochondrial inner membrane"/>
    <property type="evidence" value="ECO:0007669"/>
    <property type="project" value="UniProtKB-SubCell"/>
</dbReference>